<proteinExistence type="predicted"/>
<reference evidence="1" key="1">
    <citation type="journal article" date="2020" name="Nat. Commun.">
        <title>Large-scale genome sequencing of mycorrhizal fungi provides insights into the early evolution of symbiotic traits.</title>
        <authorList>
            <person name="Miyauchi S."/>
            <person name="Kiss E."/>
            <person name="Kuo A."/>
            <person name="Drula E."/>
            <person name="Kohler A."/>
            <person name="Sanchez-Garcia M."/>
            <person name="Morin E."/>
            <person name="Andreopoulos B."/>
            <person name="Barry K.W."/>
            <person name="Bonito G."/>
            <person name="Buee M."/>
            <person name="Carver A."/>
            <person name="Chen C."/>
            <person name="Cichocki N."/>
            <person name="Clum A."/>
            <person name="Culley D."/>
            <person name="Crous P.W."/>
            <person name="Fauchery L."/>
            <person name="Girlanda M."/>
            <person name="Hayes R.D."/>
            <person name="Keri Z."/>
            <person name="LaButti K."/>
            <person name="Lipzen A."/>
            <person name="Lombard V."/>
            <person name="Magnuson J."/>
            <person name="Maillard F."/>
            <person name="Murat C."/>
            <person name="Nolan M."/>
            <person name="Ohm R.A."/>
            <person name="Pangilinan J."/>
            <person name="Pereira M.F."/>
            <person name="Perotto S."/>
            <person name="Peter M."/>
            <person name="Pfister S."/>
            <person name="Riley R."/>
            <person name="Sitrit Y."/>
            <person name="Stielow J.B."/>
            <person name="Szollosi G."/>
            <person name="Zifcakova L."/>
            <person name="Stursova M."/>
            <person name="Spatafora J.W."/>
            <person name="Tedersoo L."/>
            <person name="Vaario L.M."/>
            <person name="Yamada A."/>
            <person name="Yan M."/>
            <person name="Wang P."/>
            <person name="Xu J."/>
            <person name="Bruns T."/>
            <person name="Baldrian P."/>
            <person name="Vilgalys R."/>
            <person name="Dunand C."/>
            <person name="Henrissat B."/>
            <person name="Grigoriev I.V."/>
            <person name="Hibbett D."/>
            <person name="Nagy L.G."/>
            <person name="Martin F.M."/>
        </authorList>
    </citation>
    <scope>NUCLEOTIDE SEQUENCE</scope>
    <source>
        <strain evidence="1">UP504</strain>
    </source>
</reference>
<comment type="caution">
    <text evidence="1">The sequence shown here is derived from an EMBL/GenBank/DDBJ whole genome shotgun (WGS) entry which is preliminary data.</text>
</comment>
<evidence type="ECO:0000313" key="1">
    <source>
        <dbReference type="EMBL" id="KAF9509828.1"/>
    </source>
</evidence>
<evidence type="ECO:0000313" key="2">
    <source>
        <dbReference type="Proteomes" id="UP000886523"/>
    </source>
</evidence>
<sequence>KARAVSLPWKSKPLWTWLMVQKLTEEPQFRLALFSDSVAAAKLEDCPVQKNGVAKGVLHQELAAYIF</sequence>
<keyword evidence="2" id="KW-1185">Reference proteome</keyword>
<protein>
    <submittedName>
        <fullName evidence="1">Uncharacterized protein</fullName>
    </submittedName>
</protein>
<feature type="non-terminal residue" evidence="1">
    <location>
        <position position="1"/>
    </location>
</feature>
<gene>
    <name evidence="1" type="ORF">BS47DRAFT_1273898</name>
</gene>
<organism evidence="1 2">
    <name type="scientific">Hydnum rufescens UP504</name>
    <dbReference type="NCBI Taxonomy" id="1448309"/>
    <lineage>
        <taxon>Eukaryota</taxon>
        <taxon>Fungi</taxon>
        <taxon>Dikarya</taxon>
        <taxon>Basidiomycota</taxon>
        <taxon>Agaricomycotina</taxon>
        <taxon>Agaricomycetes</taxon>
        <taxon>Cantharellales</taxon>
        <taxon>Hydnaceae</taxon>
        <taxon>Hydnum</taxon>
    </lineage>
</organism>
<feature type="non-terminal residue" evidence="1">
    <location>
        <position position="67"/>
    </location>
</feature>
<dbReference type="Proteomes" id="UP000886523">
    <property type="component" value="Unassembled WGS sequence"/>
</dbReference>
<dbReference type="OrthoDB" id="3182376at2759"/>
<name>A0A9P6DST3_9AGAM</name>
<dbReference type="EMBL" id="MU129028">
    <property type="protein sequence ID" value="KAF9509828.1"/>
    <property type="molecule type" value="Genomic_DNA"/>
</dbReference>
<dbReference type="AlphaFoldDB" id="A0A9P6DST3"/>
<accession>A0A9P6DST3</accession>